<sequence length="105" mass="12468">MTKDYNITKWRCSLGSIIFDIDFADRESFLKFQKDMKDGDLKKKLLEVIVFEPLMEQLECDLEKKDFCLSLEDVQENRESLGDLIVLKRKINKYLNITLTNEKKI</sequence>
<gene>
    <name evidence="1" type="ORF">MHBO_004643</name>
</gene>
<reference evidence="1 2" key="1">
    <citation type="journal article" date="2024" name="BMC Biol.">
        <title>Comparative genomics of Ascetosporea gives new insight into the evolutionary basis for animal parasitism in Rhizaria.</title>
        <authorList>
            <person name="Hiltunen Thoren M."/>
            <person name="Onut-Brannstrom I."/>
            <person name="Alfjorden A."/>
            <person name="Peckova H."/>
            <person name="Swords F."/>
            <person name="Hooper C."/>
            <person name="Holzer A.S."/>
            <person name="Bass D."/>
            <person name="Burki F."/>
        </authorList>
    </citation>
    <scope>NUCLEOTIDE SEQUENCE [LARGE SCALE GENOMIC DNA]</scope>
    <source>
        <strain evidence="1">20-A016</strain>
    </source>
</reference>
<evidence type="ECO:0000313" key="1">
    <source>
        <dbReference type="EMBL" id="MES1923102.1"/>
    </source>
</evidence>
<accession>A0ABV2ATX8</accession>
<dbReference type="Proteomes" id="UP001439008">
    <property type="component" value="Unassembled WGS sequence"/>
</dbReference>
<dbReference type="EMBL" id="JBDODL010004683">
    <property type="protein sequence ID" value="MES1923102.1"/>
    <property type="molecule type" value="Genomic_DNA"/>
</dbReference>
<evidence type="ECO:0000313" key="2">
    <source>
        <dbReference type="Proteomes" id="UP001439008"/>
    </source>
</evidence>
<proteinExistence type="predicted"/>
<name>A0ABV2ATX8_9EUKA</name>
<organism evidence="1 2">
    <name type="scientific">Bonamia ostreae</name>
    <dbReference type="NCBI Taxonomy" id="126728"/>
    <lineage>
        <taxon>Eukaryota</taxon>
        <taxon>Sar</taxon>
        <taxon>Rhizaria</taxon>
        <taxon>Endomyxa</taxon>
        <taxon>Ascetosporea</taxon>
        <taxon>Haplosporida</taxon>
        <taxon>Bonamia</taxon>
    </lineage>
</organism>
<keyword evidence="2" id="KW-1185">Reference proteome</keyword>
<comment type="caution">
    <text evidence="1">The sequence shown here is derived from an EMBL/GenBank/DDBJ whole genome shotgun (WGS) entry which is preliminary data.</text>
</comment>
<protein>
    <submittedName>
        <fullName evidence="1">Uncharacterized protein</fullName>
    </submittedName>
</protein>